<reference evidence="4" key="1">
    <citation type="submission" date="2016-06" db="UniProtKB">
        <authorList>
            <consortium name="WormBaseParasite"/>
        </authorList>
    </citation>
    <scope>IDENTIFICATION</scope>
</reference>
<sequence length="75" mass="8531">AKVPCSDRCKCITCQNTEADRAARFPNQKITPILMESRATVAANRAEARNFPTTYSDDDSDDEYDEYRKPKDPKT</sequence>
<evidence type="ECO:0000256" key="1">
    <source>
        <dbReference type="SAM" id="MobiDB-lite"/>
    </source>
</evidence>
<organism evidence="4">
    <name type="scientific">Gongylonema pulchrum</name>
    <dbReference type="NCBI Taxonomy" id="637853"/>
    <lineage>
        <taxon>Eukaryota</taxon>
        <taxon>Metazoa</taxon>
        <taxon>Ecdysozoa</taxon>
        <taxon>Nematoda</taxon>
        <taxon>Chromadorea</taxon>
        <taxon>Rhabditida</taxon>
        <taxon>Spirurina</taxon>
        <taxon>Spiruromorpha</taxon>
        <taxon>Spiruroidea</taxon>
        <taxon>Gongylonematidae</taxon>
        <taxon>Gongylonema</taxon>
    </lineage>
</organism>
<name>A0A183E7P9_9BILA</name>
<feature type="compositionally biased region" description="Basic and acidic residues" evidence="1">
    <location>
        <begin position="66"/>
        <end position="75"/>
    </location>
</feature>
<gene>
    <name evidence="2" type="ORF">GPUH_LOCUS16990</name>
</gene>
<dbReference type="Proteomes" id="UP000271098">
    <property type="component" value="Unassembled WGS sequence"/>
</dbReference>
<proteinExistence type="predicted"/>
<evidence type="ECO:0000313" key="4">
    <source>
        <dbReference type="WBParaSite" id="GPUH_0001701201-mRNA-1"/>
    </source>
</evidence>
<keyword evidence="3" id="KW-1185">Reference proteome</keyword>
<dbReference type="OrthoDB" id="6283463at2759"/>
<feature type="region of interest" description="Disordered" evidence="1">
    <location>
        <begin position="45"/>
        <end position="75"/>
    </location>
</feature>
<dbReference type="WBParaSite" id="GPUH_0001701201-mRNA-1">
    <property type="protein sequence ID" value="GPUH_0001701201-mRNA-1"/>
    <property type="gene ID" value="GPUH_0001701201"/>
</dbReference>
<accession>A0A183E7P9</accession>
<dbReference type="EMBL" id="UYRT01084514">
    <property type="protein sequence ID" value="VDN28947.1"/>
    <property type="molecule type" value="Genomic_DNA"/>
</dbReference>
<feature type="compositionally biased region" description="Acidic residues" evidence="1">
    <location>
        <begin position="56"/>
        <end position="65"/>
    </location>
</feature>
<protein>
    <submittedName>
        <fullName evidence="4">CRC domain-containing protein</fullName>
    </submittedName>
</protein>
<dbReference type="AlphaFoldDB" id="A0A183E7P9"/>
<evidence type="ECO:0000313" key="3">
    <source>
        <dbReference type="Proteomes" id="UP000271098"/>
    </source>
</evidence>
<reference evidence="2 3" key="2">
    <citation type="submission" date="2018-11" db="EMBL/GenBank/DDBJ databases">
        <authorList>
            <consortium name="Pathogen Informatics"/>
        </authorList>
    </citation>
    <scope>NUCLEOTIDE SEQUENCE [LARGE SCALE GENOMIC DNA]</scope>
</reference>
<evidence type="ECO:0000313" key="2">
    <source>
        <dbReference type="EMBL" id="VDN28947.1"/>
    </source>
</evidence>